<dbReference type="EMBL" id="LT629757">
    <property type="protein sequence ID" value="SDS85150.1"/>
    <property type="molecule type" value="Genomic_DNA"/>
</dbReference>
<evidence type="ECO:0000256" key="1">
    <source>
        <dbReference type="SAM" id="MobiDB-lite"/>
    </source>
</evidence>
<keyword evidence="3" id="KW-1185">Reference proteome</keyword>
<name>A0A1H1VKV0_9ACTN</name>
<gene>
    <name evidence="2" type="ORF">SAMN04488570_2859</name>
</gene>
<organism evidence="2 3">
    <name type="scientific">Nocardioides scoriae</name>
    <dbReference type="NCBI Taxonomy" id="642780"/>
    <lineage>
        <taxon>Bacteria</taxon>
        <taxon>Bacillati</taxon>
        <taxon>Actinomycetota</taxon>
        <taxon>Actinomycetes</taxon>
        <taxon>Propionibacteriales</taxon>
        <taxon>Nocardioidaceae</taxon>
        <taxon>Nocardioides</taxon>
    </lineage>
</organism>
<accession>A0A1H1VKV0</accession>
<dbReference type="OrthoDB" id="3780217at2"/>
<sequence length="161" mass="17564">MRDPHPHPDAGPGTGEGTDCPSGCRARGLRGPVPSAQEAADAVRVAMARGDGDRTFAVVLEVRDRLRDALALREEPALVADAWVRRPTGLEGPWFVLLAVLVHHEFERVNLPPPAWTAAQQLPTAWVLDTPRLTDAEIRDQTPTWLAARNIYIAVKDLGTL</sequence>
<proteinExistence type="predicted"/>
<dbReference type="RefSeq" id="WP_091730936.1">
    <property type="nucleotide sequence ID" value="NZ_LT629757.1"/>
</dbReference>
<protein>
    <submittedName>
        <fullName evidence="2">Uncharacterized protein</fullName>
    </submittedName>
</protein>
<evidence type="ECO:0000313" key="2">
    <source>
        <dbReference type="EMBL" id="SDS85150.1"/>
    </source>
</evidence>
<reference evidence="3" key="1">
    <citation type="submission" date="2016-10" db="EMBL/GenBank/DDBJ databases">
        <authorList>
            <person name="Varghese N."/>
            <person name="Submissions S."/>
        </authorList>
    </citation>
    <scope>NUCLEOTIDE SEQUENCE [LARGE SCALE GENOMIC DNA]</scope>
    <source>
        <strain evidence="3">DSM 22127</strain>
    </source>
</reference>
<feature type="region of interest" description="Disordered" evidence="1">
    <location>
        <begin position="1"/>
        <end position="36"/>
    </location>
</feature>
<dbReference type="AlphaFoldDB" id="A0A1H1VKV0"/>
<evidence type="ECO:0000313" key="3">
    <source>
        <dbReference type="Proteomes" id="UP000198859"/>
    </source>
</evidence>
<dbReference type="Proteomes" id="UP000198859">
    <property type="component" value="Chromosome I"/>
</dbReference>